<dbReference type="SUPFAM" id="SSF53850">
    <property type="entry name" value="Periplasmic binding protein-like II"/>
    <property type="match status" value="1"/>
</dbReference>
<evidence type="ECO:0000256" key="3">
    <source>
        <dbReference type="ARBA" id="ARBA00022729"/>
    </source>
</evidence>
<evidence type="ECO:0000256" key="4">
    <source>
        <dbReference type="SAM" id="SignalP"/>
    </source>
</evidence>
<dbReference type="Pfam" id="PF01547">
    <property type="entry name" value="SBP_bac_1"/>
    <property type="match status" value="1"/>
</dbReference>
<feature type="signal peptide" evidence="4">
    <location>
        <begin position="1"/>
        <end position="20"/>
    </location>
</feature>
<reference evidence="5 6" key="1">
    <citation type="submission" date="2021-05" db="EMBL/GenBank/DDBJ databases">
        <title>Novel Bacillus species.</title>
        <authorList>
            <person name="Liu G."/>
        </authorList>
    </citation>
    <scope>NUCLEOTIDE SEQUENCE [LARGE SCALE GENOMIC DNA]</scope>
    <source>
        <strain evidence="5 6">FJAT-49732</strain>
    </source>
</reference>
<proteinExistence type="inferred from homology"/>
<organism evidence="5 6">
    <name type="scientific">Lederbergia citrisecunda</name>
    <dbReference type="NCBI Taxonomy" id="2833583"/>
    <lineage>
        <taxon>Bacteria</taxon>
        <taxon>Bacillati</taxon>
        <taxon>Bacillota</taxon>
        <taxon>Bacilli</taxon>
        <taxon>Bacillales</taxon>
        <taxon>Bacillaceae</taxon>
        <taxon>Lederbergia</taxon>
    </lineage>
</organism>
<evidence type="ECO:0000256" key="2">
    <source>
        <dbReference type="ARBA" id="ARBA00022448"/>
    </source>
</evidence>
<dbReference type="PANTHER" id="PTHR43649">
    <property type="entry name" value="ARABINOSE-BINDING PROTEIN-RELATED"/>
    <property type="match status" value="1"/>
</dbReference>
<name>A0A942TLP3_9BACI</name>
<dbReference type="EMBL" id="JAGYPJ010000001">
    <property type="protein sequence ID" value="MBS4200546.1"/>
    <property type="molecule type" value="Genomic_DNA"/>
</dbReference>
<dbReference type="RefSeq" id="WP_213111117.1">
    <property type="nucleotide sequence ID" value="NZ_JAGYPJ010000001.1"/>
</dbReference>
<keyword evidence="6" id="KW-1185">Reference proteome</keyword>
<evidence type="ECO:0000313" key="5">
    <source>
        <dbReference type="EMBL" id="MBS4200546.1"/>
    </source>
</evidence>
<keyword evidence="3 4" id="KW-0732">Signal</keyword>
<evidence type="ECO:0000313" key="6">
    <source>
        <dbReference type="Proteomes" id="UP000682713"/>
    </source>
</evidence>
<gene>
    <name evidence="5" type="ORF">KHA93_12985</name>
</gene>
<dbReference type="Gene3D" id="3.40.190.10">
    <property type="entry name" value="Periplasmic binding protein-like II"/>
    <property type="match status" value="2"/>
</dbReference>
<dbReference type="PANTHER" id="PTHR43649:SF34">
    <property type="entry name" value="ABC TRANSPORTER PERIPLASMIC-BINDING PROTEIN YCJN-RELATED"/>
    <property type="match status" value="1"/>
</dbReference>
<sequence>MKSRILSLIALLLTISLITACSGSGTTSDSGGKNSGKEFEGVVLRTIGGPDEKGYWAKVNKEFEEQTGIKIERDTVPYGQETQKLVNSFLAGGASYDIFVTDVIDVPQYVAAGWVEPVDQWITEEMKEDLLPFAKSAVVYNDKWYGLPYASEWKSFVYNKEILQKGGFNEPPKTWDEFIEVSQSLQDQGLVKYASSWSWLQGEALICDFTAIAASMGSTLFDEDANPTFNNENGIRALQLMVDMVHKYKIVDPASLTFSEGPVGDAMAAGDIAFELQWGIPTVELNNEEQSKVVGQIEASLMPYEVKPATISGPMAFSISSGSKNKEASWKYIEYIAGQEGSKRATLENGMFPGWKSIYEDPEVKEKVPALQDIINQGENAVNRPAVPWYKEWSSMMQVELQNALTQKKTPEQALEDATQKTLKIISEN</sequence>
<dbReference type="InterPro" id="IPR006059">
    <property type="entry name" value="SBP"/>
</dbReference>
<dbReference type="InterPro" id="IPR050490">
    <property type="entry name" value="Bact_solute-bd_prot1"/>
</dbReference>
<evidence type="ECO:0000256" key="1">
    <source>
        <dbReference type="ARBA" id="ARBA00008520"/>
    </source>
</evidence>
<feature type="chain" id="PRO_5038734534" evidence="4">
    <location>
        <begin position="21"/>
        <end position="429"/>
    </location>
</feature>
<comment type="similarity">
    <text evidence="1">Belongs to the bacterial solute-binding protein 1 family.</text>
</comment>
<dbReference type="PROSITE" id="PS51257">
    <property type="entry name" value="PROKAR_LIPOPROTEIN"/>
    <property type="match status" value="1"/>
</dbReference>
<keyword evidence="2" id="KW-0813">Transport</keyword>
<dbReference type="Proteomes" id="UP000682713">
    <property type="component" value="Unassembled WGS sequence"/>
</dbReference>
<accession>A0A942TLP3</accession>
<protein>
    <submittedName>
        <fullName evidence="5">Extracellular solute-binding protein</fullName>
    </submittedName>
</protein>
<dbReference type="AlphaFoldDB" id="A0A942TLP3"/>
<comment type="caution">
    <text evidence="5">The sequence shown here is derived from an EMBL/GenBank/DDBJ whole genome shotgun (WGS) entry which is preliminary data.</text>
</comment>